<proteinExistence type="predicted"/>
<gene>
    <name evidence="1" type="ORF">LJ656_11280</name>
</gene>
<accession>A0ABS8JTE2</accession>
<keyword evidence="2" id="KW-1185">Reference proteome</keyword>
<reference evidence="1 2" key="1">
    <citation type="submission" date="2021-11" db="EMBL/GenBank/DDBJ databases">
        <authorList>
            <person name="Oh E.-T."/>
            <person name="Kim S.-B."/>
        </authorList>
    </citation>
    <scope>NUCLEOTIDE SEQUENCE [LARGE SCALE GENOMIC DNA]</scope>
    <source>
        <strain evidence="1 2">MMS20-SJTR3</strain>
    </source>
</reference>
<evidence type="ECO:0000313" key="2">
    <source>
        <dbReference type="Proteomes" id="UP001431019"/>
    </source>
</evidence>
<protein>
    <submittedName>
        <fullName evidence="1">Uncharacterized protein</fullName>
    </submittedName>
</protein>
<name>A0ABS8JTE2_9BURK</name>
<dbReference type="EMBL" id="JAJITD010000005">
    <property type="protein sequence ID" value="MCC8393173.1"/>
    <property type="molecule type" value="Genomic_DNA"/>
</dbReference>
<sequence length="275" mass="28701">MSLSISPTSATIVAVSDSNLSSVALNQNSTATDGISASSVASMTAIDTQQTSDRVSKYLNAMTINSRTGADAQDVATALVSSMQALVLQRPDLANAQFDFQSDNGSIKVISNSLSNSDKTWLQNLLNNNGSLVQAVNVFHNDAVGGYSAWADADGTPLTDAQSRAVSKHADGMVSFMRLFQQMGSTGAQAMFKDGSYYAPDGAKIDLTQNTGSAVGFLSFMHSAQAMANGTDEYVGPGGHSLFGAAKFNVFELNASAVPNFYPTHATSLGVHETA</sequence>
<comment type="caution">
    <text evidence="1">The sequence shown here is derived from an EMBL/GenBank/DDBJ whole genome shotgun (WGS) entry which is preliminary data.</text>
</comment>
<dbReference type="RefSeq" id="WP_230509509.1">
    <property type="nucleotide sequence ID" value="NZ_JAJITD010000005.1"/>
</dbReference>
<dbReference type="Proteomes" id="UP001431019">
    <property type="component" value="Unassembled WGS sequence"/>
</dbReference>
<evidence type="ECO:0000313" key="1">
    <source>
        <dbReference type="EMBL" id="MCC8393173.1"/>
    </source>
</evidence>
<organism evidence="1 2">
    <name type="scientific">Paraburkholderia sejongensis</name>
    <dbReference type="NCBI Taxonomy" id="2886946"/>
    <lineage>
        <taxon>Bacteria</taxon>
        <taxon>Pseudomonadati</taxon>
        <taxon>Pseudomonadota</taxon>
        <taxon>Betaproteobacteria</taxon>
        <taxon>Burkholderiales</taxon>
        <taxon>Burkholderiaceae</taxon>
        <taxon>Paraburkholderia</taxon>
    </lineage>
</organism>